<dbReference type="InterPro" id="IPR012675">
    <property type="entry name" value="Beta-grasp_dom_sf"/>
</dbReference>
<dbReference type="GO" id="GO:1990133">
    <property type="term" value="C:molybdopterin adenylyltransferase complex"/>
    <property type="evidence" value="ECO:0007669"/>
    <property type="project" value="TreeGrafter"/>
</dbReference>
<dbReference type="Gene3D" id="3.10.20.30">
    <property type="match status" value="1"/>
</dbReference>
<dbReference type="Pfam" id="PF02597">
    <property type="entry name" value="ThiS"/>
    <property type="match status" value="1"/>
</dbReference>
<proteinExistence type="inferred from homology"/>
<dbReference type="PANTHER" id="PTHR33359:SF1">
    <property type="entry name" value="MOLYBDOPTERIN SYNTHASE SULFUR CARRIER SUBUNIT"/>
    <property type="match status" value="1"/>
</dbReference>
<evidence type="ECO:0000313" key="4">
    <source>
        <dbReference type="EMBL" id="SOB99854.1"/>
    </source>
</evidence>
<dbReference type="CDD" id="cd00754">
    <property type="entry name" value="Ubl_MoaD"/>
    <property type="match status" value="1"/>
</dbReference>
<organism evidence="4 5">
    <name type="scientific">Ureibacillus xyleni</name>
    <dbReference type="NCBI Taxonomy" id="614648"/>
    <lineage>
        <taxon>Bacteria</taxon>
        <taxon>Bacillati</taxon>
        <taxon>Bacillota</taxon>
        <taxon>Bacilli</taxon>
        <taxon>Bacillales</taxon>
        <taxon>Caryophanaceae</taxon>
        <taxon>Ureibacillus</taxon>
    </lineage>
</organism>
<dbReference type="InterPro" id="IPR044672">
    <property type="entry name" value="MOCS2A"/>
</dbReference>
<dbReference type="PANTHER" id="PTHR33359">
    <property type="entry name" value="MOLYBDOPTERIN SYNTHASE SULFUR CARRIER SUBUNIT"/>
    <property type="match status" value="1"/>
</dbReference>
<accession>A0A285S4L7</accession>
<dbReference type="GO" id="GO:0006777">
    <property type="term" value="P:Mo-molybdopterin cofactor biosynthetic process"/>
    <property type="evidence" value="ECO:0007669"/>
    <property type="project" value="InterPro"/>
</dbReference>
<protein>
    <recommendedName>
        <fullName evidence="3">Molybdopterin synthase sulfur carrier subunit</fullName>
    </recommendedName>
</protein>
<dbReference type="InterPro" id="IPR003749">
    <property type="entry name" value="ThiS/MoaD-like"/>
</dbReference>
<dbReference type="UniPathway" id="UPA00344"/>
<dbReference type="RefSeq" id="WP_097072623.1">
    <property type="nucleotide sequence ID" value="NZ_OBMQ01000002.1"/>
</dbReference>
<dbReference type="NCBIfam" id="TIGR01682">
    <property type="entry name" value="moaD"/>
    <property type="match status" value="1"/>
</dbReference>
<keyword evidence="1" id="KW-0547">Nucleotide-binding</keyword>
<dbReference type="AlphaFoldDB" id="A0A285S4L7"/>
<name>A0A285S4L7_9BACL</name>
<evidence type="ECO:0000313" key="5">
    <source>
        <dbReference type="Proteomes" id="UP000219636"/>
    </source>
</evidence>
<gene>
    <name evidence="4" type="ORF">SAMN05880501_102280</name>
</gene>
<keyword evidence="5" id="KW-1185">Reference proteome</keyword>
<dbReference type="GO" id="GO:0000166">
    <property type="term" value="F:nucleotide binding"/>
    <property type="evidence" value="ECO:0007669"/>
    <property type="project" value="UniProtKB-KW"/>
</dbReference>
<dbReference type="OrthoDB" id="9801945at2"/>
<comment type="similarity">
    <text evidence="2">Belongs to the MoaD family.</text>
</comment>
<dbReference type="Proteomes" id="UP000219636">
    <property type="component" value="Unassembled WGS sequence"/>
</dbReference>
<reference evidence="5" key="1">
    <citation type="submission" date="2017-08" db="EMBL/GenBank/DDBJ databases">
        <authorList>
            <person name="Varghese N."/>
            <person name="Submissions S."/>
        </authorList>
    </citation>
    <scope>NUCLEOTIDE SEQUENCE [LARGE SCALE GENOMIC DNA]</scope>
    <source>
        <strain evidence="5">JC22</strain>
    </source>
</reference>
<evidence type="ECO:0000256" key="1">
    <source>
        <dbReference type="ARBA" id="ARBA00022741"/>
    </source>
</evidence>
<dbReference type="SUPFAM" id="SSF54285">
    <property type="entry name" value="MoaD/ThiS"/>
    <property type="match status" value="1"/>
</dbReference>
<dbReference type="InterPro" id="IPR016155">
    <property type="entry name" value="Mopterin_synth/thiamin_S_b"/>
</dbReference>
<sequence>MITLYYFAGLRDKAGVDVEQVQLTGLKVRELLEYVSNKYEGFKGSLIHIAVNEEYALLDDIVKDGDVVAFIPPVSGG</sequence>
<evidence type="ECO:0000256" key="2">
    <source>
        <dbReference type="ARBA" id="ARBA00024200"/>
    </source>
</evidence>
<evidence type="ECO:0000256" key="3">
    <source>
        <dbReference type="ARBA" id="ARBA00024247"/>
    </source>
</evidence>
<dbReference type="EMBL" id="OBMQ01000002">
    <property type="protein sequence ID" value="SOB99854.1"/>
    <property type="molecule type" value="Genomic_DNA"/>
</dbReference>